<proteinExistence type="predicted"/>
<dbReference type="CDD" id="cd03046">
    <property type="entry name" value="GST_N_GTT1_like"/>
    <property type="match status" value="1"/>
</dbReference>
<dbReference type="Proteomes" id="UP001143362">
    <property type="component" value="Unassembled WGS sequence"/>
</dbReference>
<reference evidence="3" key="1">
    <citation type="submission" date="2019-02" db="EMBL/GenBank/DDBJ databases">
        <authorList>
            <person name="Li S.-H."/>
        </authorList>
    </citation>
    <scope>NUCLEOTIDE SEQUENCE</scope>
    <source>
        <strain evidence="3">IMCC14734</strain>
    </source>
</reference>
<dbReference type="InterPro" id="IPR036282">
    <property type="entry name" value="Glutathione-S-Trfase_C_sf"/>
</dbReference>
<dbReference type="EMBL" id="SHNN01000003">
    <property type="protein sequence ID" value="MCX2982592.1"/>
    <property type="molecule type" value="Genomic_DNA"/>
</dbReference>
<dbReference type="SUPFAM" id="SSF52833">
    <property type="entry name" value="Thioredoxin-like"/>
    <property type="match status" value="1"/>
</dbReference>
<dbReference type="PANTHER" id="PTHR44051:SF9">
    <property type="entry name" value="GLUTATHIONE S-TRANSFERASE 1"/>
    <property type="match status" value="1"/>
</dbReference>
<dbReference type="Pfam" id="PF13410">
    <property type="entry name" value="GST_C_2"/>
    <property type="match status" value="1"/>
</dbReference>
<gene>
    <name evidence="3" type="ORF">EYC98_17145</name>
</gene>
<evidence type="ECO:0000313" key="3">
    <source>
        <dbReference type="EMBL" id="MCX2982592.1"/>
    </source>
</evidence>
<dbReference type="Gene3D" id="3.40.30.10">
    <property type="entry name" value="Glutaredoxin"/>
    <property type="match status" value="1"/>
</dbReference>
<dbReference type="InterPro" id="IPR040079">
    <property type="entry name" value="Glutathione_S-Trfase"/>
</dbReference>
<dbReference type="RefSeq" id="WP_279246603.1">
    <property type="nucleotide sequence ID" value="NZ_SHNN01000003.1"/>
</dbReference>
<keyword evidence="4" id="KW-1185">Reference proteome</keyword>
<evidence type="ECO:0000313" key="4">
    <source>
        <dbReference type="Proteomes" id="UP001143362"/>
    </source>
</evidence>
<evidence type="ECO:0000259" key="2">
    <source>
        <dbReference type="PROSITE" id="PS50405"/>
    </source>
</evidence>
<comment type="caution">
    <text evidence="3">The sequence shown here is derived from an EMBL/GenBank/DDBJ whole genome shotgun (WGS) entry which is preliminary data.</text>
</comment>
<accession>A0ABT3TMP2</accession>
<dbReference type="PANTHER" id="PTHR44051">
    <property type="entry name" value="GLUTATHIONE S-TRANSFERASE-RELATED"/>
    <property type="match status" value="1"/>
</dbReference>
<dbReference type="PROSITE" id="PS50405">
    <property type="entry name" value="GST_CTER"/>
    <property type="match status" value="1"/>
</dbReference>
<dbReference type="Pfam" id="PF02798">
    <property type="entry name" value="GST_N"/>
    <property type="match status" value="1"/>
</dbReference>
<dbReference type="InterPro" id="IPR036249">
    <property type="entry name" value="Thioredoxin-like_sf"/>
</dbReference>
<dbReference type="PROSITE" id="PS50404">
    <property type="entry name" value="GST_NTER"/>
    <property type="match status" value="1"/>
</dbReference>
<dbReference type="SFLD" id="SFLDG00358">
    <property type="entry name" value="Main_(cytGST)"/>
    <property type="match status" value="1"/>
</dbReference>
<name>A0ABT3TMP2_9GAMM</name>
<dbReference type="Gene3D" id="1.20.1050.10">
    <property type="match status" value="1"/>
</dbReference>
<feature type="domain" description="GST C-terminal" evidence="2">
    <location>
        <begin position="89"/>
        <end position="205"/>
    </location>
</feature>
<protein>
    <submittedName>
        <fullName evidence="3">Glutathione S-transferase family protein</fullName>
    </submittedName>
</protein>
<dbReference type="SFLD" id="SFLDS00019">
    <property type="entry name" value="Glutathione_Transferase_(cytos"/>
    <property type="match status" value="1"/>
</dbReference>
<dbReference type="InterPro" id="IPR004045">
    <property type="entry name" value="Glutathione_S-Trfase_N"/>
</dbReference>
<evidence type="ECO:0000259" key="1">
    <source>
        <dbReference type="PROSITE" id="PS50404"/>
    </source>
</evidence>
<dbReference type="InterPro" id="IPR010987">
    <property type="entry name" value="Glutathione-S-Trfase_C-like"/>
</dbReference>
<organism evidence="3 4">
    <name type="scientific">Candidatus Litorirhabdus singularis</name>
    <dbReference type="NCBI Taxonomy" id="2518993"/>
    <lineage>
        <taxon>Bacteria</taxon>
        <taxon>Pseudomonadati</taxon>
        <taxon>Pseudomonadota</taxon>
        <taxon>Gammaproteobacteria</taxon>
        <taxon>Cellvibrionales</taxon>
        <taxon>Halieaceae</taxon>
        <taxon>Candidatus Litorirhabdus</taxon>
    </lineage>
</organism>
<dbReference type="SUPFAM" id="SSF47616">
    <property type="entry name" value="GST C-terminal domain-like"/>
    <property type="match status" value="1"/>
</dbReference>
<dbReference type="SFLD" id="SFLDG01150">
    <property type="entry name" value="Main.1:_Beta-like"/>
    <property type="match status" value="1"/>
</dbReference>
<feature type="domain" description="GST N-terminal" evidence="1">
    <location>
        <begin position="1"/>
        <end position="81"/>
    </location>
</feature>
<sequence length="205" mass="23216">MLTIHHLRIGRSIFAVWLLEELELDYQLKEYLRNPETMRAPPELKLIHPLGKSPVIEEDGLVLSESGAITSYLLEKYDTNHRFSPPRSDLSAWAEYTQWLHYAEGSVFTPLMLKMIALRSGEPQPLLDGFGDPEIALHFGHISQQLGDNEFILGDRFSGADFGISYMVGMAQALGQLEPYPSLAAYLERNQARPAYQRALERGVE</sequence>